<dbReference type="Proteomes" id="UP001500427">
    <property type="component" value="Unassembled WGS sequence"/>
</dbReference>
<organism evidence="2 3">
    <name type="scientific">Terrabacter aeriphilus</name>
    <dbReference type="NCBI Taxonomy" id="515662"/>
    <lineage>
        <taxon>Bacteria</taxon>
        <taxon>Bacillati</taxon>
        <taxon>Actinomycetota</taxon>
        <taxon>Actinomycetes</taxon>
        <taxon>Micrococcales</taxon>
        <taxon>Intrasporangiaceae</taxon>
        <taxon>Terrabacter</taxon>
    </lineage>
</organism>
<name>A0ABP9J1B5_9MICO</name>
<evidence type="ECO:0000313" key="3">
    <source>
        <dbReference type="Proteomes" id="UP001500427"/>
    </source>
</evidence>
<accession>A0ABP9J1B5</accession>
<feature type="chain" id="PRO_5045906142" description="Secreted protein" evidence="1">
    <location>
        <begin position="29"/>
        <end position="120"/>
    </location>
</feature>
<evidence type="ECO:0000313" key="2">
    <source>
        <dbReference type="EMBL" id="GAA5017207.1"/>
    </source>
</evidence>
<feature type="signal peptide" evidence="1">
    <location>
        <begin position="1"/>
        <end position="28"/>
    </location>
</feature>
<reference evidence="3" key="1">
    <citation type="journal article" date="2019" name="Int. J. Syst. Evol. Microbiol.">
        <title>The Global Catalogue of Microorganisms (GCM) 10K type strain sequencing project: providing services to taxonomists for standard genome sequencing and annotation.</title>
        <authorList>
            <consortium name="The Broad Institute Genomics Platform"/>
            <consortium name="The Broad Institute Genome Sequencing Center for Infectious Disease"/>
            <person name="Wu L."/>
            <person name="Ma J."/>
        </authorList>
    </citation>
    <scope>NUCLEOTIDE SEQUENCE [LARGE SCALE GENOMIC DNA]</scope>
    <source>
        <strain evidence="3">JCM 17687</strain>
    </source>
</reference>
<evidence type="ECO:0000256" key="1">
    <source>
        <dbReference type="SAM" id="SignalP"/>
    </source>
</evidence>
<dbReference type="RefSeq" id="WP_345505685.1">
    <property type="nucleotide sequence ID" value="NZ_BAABIW010000004.1"/>
</dbReference>
<sequence>MRKRATYAGFTTLGIAVGVLVSPPAVQAAVNYFDTTKTVSGTGSVACPAGTRMTGGGVGSLPDDVFGYTSSREYLLTGSMPNANGWKATAKQITGKYSDANGWTFRTTSYSAKVFAVCAS</sequence>
<protein>
    <recommendedName>
        <fullName evidence="4">Secreted protein</fullName>
    </recommendedName>
</protein>
<proteinExistence type="predicted"/>
<keyword evidence="3" id="KW-1185">Reference proteome</keyword>
<comment type="caution">
    <text evidence="2">The sequence shown here is derived from an EMBL/GenBank/DDBJ whole genome shotgun (WGS) entry which is preliminary data.</text>
</comment>
<keyword evidence="1" id="KW-0732">Signal</keyword>
<evidence type="ECO:0008006" key="4">
    <source>
        <dbReference type="Google" id="ProtNLM"/>
    </source>
</evidence>
<gene>
    <name evidence="2" type="ORF">GCM10023258_03330</name>
</gene>
<dbReference type="EMBL" id="BAABIW010000004">
    <property type="protein sequence ID" value="GAA5017207.1"/>
    <property type="molecule type" value="Genomic_DNA"/>
</dbReference>